<reference evidence="2 3" key="1">
    <citation type="submission" date="2019-03" db="EMBL/GenBank/DDBJ databases">
        <title>First draft genome of Liparis tanakae, snailfish: a comprehensive survey of snailfish specific genes.</title>
        <authorList>
            <person name="Kim W."/>
            <person name="Song I."/>
            <person name="Jeong J.-H."/>
            <person name="Kim D."/>
            <person name="Kim S."/>
            <person name="Ryu S."/>
            <person name="Song J.Y."/>
            <person name="Lee S.K."/>
        </authorList>
    </citation>
    <scope>NUCLEOTIDE SEQUENCE [LARGE SCALE GENOMIC DNA]</scope>
    <source>
        <tissue evidence="2">Muscle</tissue>
    </source>
</reference>
<keyword evidence="3" id="KW-1185">Reference proteome</keyword>
<organism evidence="2 3">
    <name type="scientific">Liparis tanakae</name>
    <name type="common">Tanaka's snailfish</name>
    <dbReference type="NCBI Taxonomy" id="230148"/>
    <lineage>
        <taxon>Eukaryota</taxon>
        <taxon>Metazoa</taxon>
        <taxon>Chordata</taxon>
        <taxon>Craniata</taxon>
        <taxon>Vertebrata</taxon>
        <taxon>Euteleostomi</taxon>
        <taxon>Actinopterygii</taxon>
        <taxon>Neopterygii</taxon>
        <taxon>Teleostei</taxon>
        <taxon>Neoteleostei</taxon>
        <taxon>Acanthomorphata</taxon>
        <taxon>Eupercaria</taxon>
        <taxon>Perciformes</taxon>
        <taxon>Cottioidei</taxon>
        <taxon>Cottales</taxon>
        <taxon>Liparidae</taxon>
        <taxon>Liparis</taxon>
    </lineage>
</organism>
<dbReference type="AlphaFoldDB" id="A0A4Z2FUX1"/>
<evidence type="ECO:0000256" key="1">
    <source>
        <dbReference type="SAM" id="MobiDB-lite"/>
    </source>
</evidence>
<dbReference type="EMBL" id="SRLO01000871">
    <property type="protein sequence ID" value="TNN45028.1"/>
    <property type="molecule type" value="Genomic_DNA"/>
</dbReference>
<name>A0A4Z2FUX1_9TELE</name>
<sequence length="177" mass="18646">MSTTAMSGWRKKKHNDGNNNKHPSVLEHCSAPDSGLLAITDFSPSFRTYTTRRGRCLAGGHGLDTSVLSRSPRSTTHTPAECSPPMSATCALWPVSIAGKPRSSSTEDLRSLSWFLSSSRVGGVRGECLSSGEGLRPGEEDGDVGRWPALGGIRTEGLAGSGALLSATCRPMKTDQG</sequence>
<evidence type="ECO:0000313" key="2">
    <source>
        <dbReference type="EMBL" id="TNN45028.1"/>
    </source>
</evidence>
<gene>
    <name evidence="2" type="ORF">EYF80_044775</name>
</gene>
<comment type="caution">
    <text evidence="2">The sequence shown here is derived from an EMBL/GenBank/DDBJ whole genome shotgun (WGS) entry which is preliminary data.</text>
</comment>
<accession>A0A4Z2FUX1</accession>
<protein>
    <submittedName>
        <fullName evidence="2">Uncharacterized protein</fullName>
    </submittedName>
</protein>
<proteinExistence type="predicted"/>
<evidence type="ECO:0000313" key="3">
    <source>
        <dbReference type="Proteomes" id="UP000314294"/>
    </source>
</evidence>
<feature type="region of interest" description="Disordered" evidence="1">
    <location>
        <begin position="1"/>
        <end position="25"/>
    </location>
</feature>
<dbReference type="Proteomes" id="UP000314294">
    <property type="component" value="Unassembled WGS sequence"/>
</dbReference>